<keyword evidence="5" id="KW-1185">Reference proteome</keyword>
<dbReference type="GO" id="GO:0009847">
    <property type="term" value="P:spore germination"/>
    <property type="evidence" value="ECO:0007669"/>
    <property type="project" value="InterPro"/>
</dbReference>
<comment type="similarity">
    <text evidence="1">Belongs to the GerABKA family.</text>
</comment>
<dbReference type="PANTHER" id="PTHR22550">
    <property type="entry name" value="SPORE GERMINATION PROTEIN"/>
    <property type="match status" value="1"/>
</dbReference>
<evidence type="ECO:0000256" key="2">
    <source>
        <dbReference type="ARBA" id="ARBA00023136"/>
    </source>
</evidence>
<dbReference type="Pfam" id="PF03323">
    <property type="entry name" value="GerA"/>
    <property type="match status" value="1"/>
</dbReference>
<keyword evidence="3" id="KW-1133">Transmembrane helix</keyword>
<dbReference type="EMBL" id="WSFT01000053">
    <property type="protein sequence ID" value="MBS4539626.1"/>
    <property type="molecule type" value="Genomic_DNA"/>
</dbReference>
<dbReference type="AlphaFoldDB" id="A0A942V0G3"/>
<feature type="transmembrane region" description="Helical" evidence="3">
    <location>
        <begin position="382"/>
        <end position="400"/>
    </location>
</feature>
<dbReference type="PANTHER" id="PTHR22550:SF9">
    <property type="entry name" value="STAGE V SPORULATION PROTEIN AF"/>
    <property type="match status" value="1"/>
</dbReference>
<dbReference type="InterPro" id="IPR050768">
    <property type="entry name" value="UPF0353/GerABKA_families"/>
</dbReference>
<keyword evidence="3" id="KW-0812">Transmembrane</keyword>
<evidence type="ECO:0000256" key="1">
    <source>
        <dbReference type="ARBA" id="ARBA00005278"/>
    </source>
</evidence>
<gene>
    <name evidence="4" type="ORF">GOQ27_14220</name>
</gene>
<sequence length="483" mass="54587">MKLFDKYEDNINYLSKKIGVESSFDTVRRDIVIGGKKAAVFFIDGFAKDDIMLYLLAILQNTKHEEIVPNTLEKLITKKIPYIECSESDSYDEIEYMILSGASVLVIDGINKAIILDTRTYPARGPQEPDLEKVTRGSRDGFVETVIFNTALIRRRVRDPNLRFHITNVGRRSKTDVVIGYIEDITNEDLVKDIKEKLEQIDIDSLVMAEKSLEEYILGKTWNPFPQARFTERPDVTAAHLLEGHIVIIVDTTPSVMILPVTMFHFTQHAEDYYQNPTIGTYMRWVRFLAIFFSLVASPLWLVLANNPELLPEALSFIGPKEIGEIPLLLQFLVLEIGLDMLRIASIHTPNALTTSLGIIGALLLSDFAVKVGWIIPETVLYTAISGIGMFATPSVEFSLAMRLFRLVMLVAGGLFGPYGLLVGFILFIIVLFNTKSFGGINYMWPLVPFNRRALSTIVTRKPIPEVKRRPEILRPIDKTSKK</sequence>
<evidence type="ECO:0000256" key="3">
    <source>
        <dbReference type="SAM" id="Phobius"/>
    </source>
</evidence>
<evidence type="ECO:0000313" key="5">
    <source>
        <dbReference type="Proteomes" id="UP000724672"/>
    </source>
</evidence>
<feature type="transmembrane region" description="Helical" evidence="3">
    <location>
        <begin position="285"/>
        <end position="306"/>
    </location>
</feature>
<name>A0A942V0G3_9FIRM</name>
<proteinExistence type="inferred from homology"/>
<dbReference type="Proteomes" id="UP000724672">
    <property type="component" value="Unassembled WGS sequence"/>
</dbReference>
<feature type="transmembrane region" description="Helical" evidence="3">
    <location>
        <begin position="407"/>
        <end position="433"/>
    </location>
</feature>
<dbReference type="InterPro" id="IPR004995">
    <property type="entry name" value="Spore_Ger"/>
</dbReference>
<keyword evidence="2 3" id="KW-0472">Membrane</keyword>
<comment type="caution">
    <text evidence="4">The sequence shown here is derived from an EMBL/GenBank/DDBJ whole genome shotgun (WGS) entry which is preliminary data.</text>
</comment>
<protein>
    <submittedName>
        <fullName evidence="4">Spore germination protein</fullName>
    </submittedName>
</protein>
<accession>A0A942V0G3</accession>
<evidence type="ECO:0000313" key="4">
    <source>
        <dbReference type="EMBL" id="MBS4539626.1"/>
    </source>
</evidence>
<dbReference type="PIRSF" id="PIRSF005690">
    <property type="entry name" value="GerBA"/>
    <property type="match status" value="1"/>
</dbReference>
<organism evidence="4 5">
    <name type="scientific">Anaeromonas frigoriresistens</name>
    <dbReference type="NCBI Taxonomy" id="2683708"/>
    <lineage>
        <taxon>Bacteria</taxon>
        <taxon>Bacillati</taxon>
        <taxon>Bacillota</taxon>
        <taxon>Tissierellia</taxon>
        <taxon>Tissierellales</taxon>
        <taxon>Thermohalobacteraceae</taxon>
        <taxon>Anaeromonas</taxon>
    </lineage>
</organism>
<dbReference type="GO" id="GO:0016020">
    <property type="term" value="C:membrane"/>
    <property type="evidence" value="ECO:0007669"/>
    <property type="project" value="InterPro"/>
</dbReference>
<reference evidence="4" key="1">
    <citation type="submission" date="2019-12" db="EMBL/GenBank/DDBJ databases">
        <title>Clostridiaceae gen. nov. sp. nov., isolated from sediment in Xinjiang, China.</title>
        <authorList>
            <person name="Zhang R."/>
        </authorList>
    </citation>
    <scope>NUCLEOTIDE SEQUENCE</scope>
    <source>
        <strain evidence="4">D2Q-11</strain>
    </source>
</reference>
<dbReference type="RefSeq" id="WP_203367548.1">
    <property type="nucleotide sequence ID" value="NZ_WSFT01000053.1"/>
</dbReference>